<feature type="region of interest" description="Disordered" evidence="1">
    <location>
        <begin position="46"/>
        <end position="69"/>
    </location>
</feature>
<accession>A0A8H3D7M0</accession>
<gene>
    <name evidence="3" type="ORF">RDB_LOCUS122162</name>
</gene>
<reference evidence="3" key="1">
    <citation type="submission" date="2021-01" db="EMBL/GenBank/DDBJ databases">
        <authorList>
            <person name="Kaushik A."/>
        </authorList>
    </citation>
    <scope>NUCLEOTIDE SEQUENCE</scope>
    <source>
        <strain evidence="3">AG6-10EEA</strain>
    </source>
</reference>
<keyword evidence="2" id="KW-1133">Transmembrane helix</keyword>
<dbReference type="EMBL" id="CAJMXA010003617">
    <property type="protein sequence ID" value="CAE6507491.1"/>
    <property type="molecule type" value="Genomic_DNA"/>
</dbReference>
<comment type="caution">
    <text evidence="3">The sequence shown here is derived from an EMBL/GenBank/DDBJ whole genome shotgun (WGS) entry which is preliminary data.</text>
</comment>
<evidence type="ECO:0000256" key="2">
    <source>
        <dbReference type="SAM" id="Phobius"/>
    </source>
</evidence>
<evidence type="ECO:0000313" key="3">
    <source>
        <dbReference type="EMBL" id="CAE6507491.1"/>
    </source>
</evidence>
<feature type="compositionally biased region" description="Polar residues" evidence="1">
    <location>
        <begin position="55"/>
        <end position="69"/>
    </location>
</feature>
<keyword evidence="2" id="KW-0812">Transmembrane</keyword>
<feature type="transmembrane region" description="Helical" evidence="2">
    <location>
        <begin position="6"/>
        <end position="28"/>
    </location>
</feature>
<organism evidence="3 4">
    <name type="scientific">Rhizoctonia solani</name>
    <dbReference type="NCBI Taxonomy" id="456999"/>
    <lineage>
        <taxon>Eukaryota</taxon>
        <taxon>Fungi</taxon>
        <taxon>Dikarya</taxon>
        <taxon>Basidiomycota</taxon>
        <taxon>Agaricomycotina</taxon>
        <taxon>Agaricomycetes</taxon>
        <taxon>Cantharellales</taxon>
        <taxon>Ceratobasidiaceae</taxon>
        <taxon>Rhizoctonia</taxon>
    </lineage>
</organism>
<dbReference type="Proteomes" id="UP000663853">
    <property type="component" value="Unassembled WGS sequence"/>
</dbReference>
<keyword evidence="2" id="KW-0472">Membrane</keyword>
<sequence length="84" mass="8841">MAGTFPGYALLGIVLGVVVLLIVGFNIVSMLRKKPEPVADVEAVVPAPGKPTAHPSRSQETLPSYQTAMDGNERLPDGIVLSDK</sequence>
<proteinExistence type="predicted"/>
<protein>
    <submittedName>
        <fullName evidence="3">Uncharacterized protein</fullName>
    </submittedName>
</protein>
<evidence type="ECO:0000313" key="4">
    <source>
        <dbReference type="Proteomes" id="UP000663853"/>
    </source>
</evidence>
<dbReference type="AlphaFoldDB" id="A0A8H3D7M0"/>
<name>A0A8H3D7M0_9AGAM</name>
<evidence type="ECO:0000256" key="1">
    <source>
        <dbReference type="SAM" id="MobiDB-lite"/>
    </source>
</evidence>